<name>A0A2K8L433_MARES</name>
<dbReference type="OrthoDB" id="5298756at2"/>
<dbReference type="SUPFAM" id="SSF52172">
    <property type="entry name" value="CheY-like"/>
    <property type="match status" value="1"/>
</dbReference>
<dbReference type="InterPro" id="IPR011006">
    <property type="entry name" value="CheY-like_superfamily"/>
</dbReference>
<dbReference type="PROSITE" id="PS50110">
    <property type="entry name" value="RESPONSE_REGULATORY"/>
    <property type="match status" value="1"/>
</dbReference>
<dbReference type="PANTHER" id="PTHR44520">
    <property type="entry name" value="RESPONSE REGULATOR RCP1-RELATED"/>
    <property type="match status" value="1"/>
</dbReference>
<dbReference type="RefSeq" id="WP_100277586.1">
    <property type="nucleotide sequence ID" value="NZ_CP018799.1"/>
</dbReference>
<accession>A0A2K8L433</accession>
<dbReference type="Proteomes" id="UP000231701">
    <property type="component" value="Chromosome"/>
</dbReference>
<dbReference type="InterPro" id="IPR052893">
    <property type="entry name" value="TCS_response_regulator"/>
</dbReference>
<dbReference type="SMART" id="SM00448">
    <property type="entry name" value="REC"/>
    <property type="match status" value="1"/>
</dbReference>
<organism evidence="3 4">
    <name type="scientific">Mariprofundus aestuarium</name>
    <dbReference type="NCBI Taxonomy" id="1921086"/>
    <lineage>
        <taxon>Bacteria</taxon>
        <taxon>Pseudomonadati</taxon>
        <taxon>Pseudomonadota</taxon>
        <taxon>Candidatius Mariprofundia</taxon>
        <taxon>Mariprofundales</taxon>
        <taxon>Mariprofundaceae</taxon>
        <taxon>Mariprofundus</taxon>
    </lineage>
</organism>
<proteinExistence type="predicted"/>
<dbReference type="GO" id="GO:0000160">
    <property type="term" value="P:phosphorelay signal transduction system"/>
    <property type="evidence" value="ECO:0007669"/>
    <property type="project" value="InterPro"/>
</dbReference>
<reference evidence="3 4" key="1">
    <citation type="submission" date="2016-12" db="EMBL/GenBank/DDBJ databases">
        <title>Isolation and genomic insights into novel planktonic Zetaproteobacteria from stratified waters of the Chesapeake Bay.</title>
        <authorList>
            <person name="McAllister S.M."/>
            <person name="Kato S."/>
            <person name="Chan C.S."/>
            <person name="Chiu B.K."/>
            <person name="Field E.K."/>
        </authorList>
    </citation>
    <scope>NUCLEOTIDE SEQUENCE [LARGE SCALE GENOMIC DNA]</scope>
    <source>
        <strain evidence="3 4">CP-5</strain>
    </source>
</reference>
<feature type="domain" description="Response regulatory" evidence="2">
    <location>
        <begin position="7"/>
        <end position="135"/>
    </location>
</feature>
<keyword evidence="4" id="KW-1185">Reference proteome</keyword>
<evidence type="ECO:0000313" key="3">
    <source>
        <dbReference type="EMBL" id="ATX79724.1"/>
    </source>
</evidence>
<dbReference type="Gene3D" id="3.40.50.2300">
    <property type="match status" value="1"/>
</dbReference>
<feature type="modified residue" description="4-aspartylphosphate" evidence="1">
    <location>
        <position position="68"/>
    </location>
</feature>
<dbReference type="EMBL" id="CP018799">
    <property type="protein sequence ID" value="ATX79724.1"/>
    <property type="molecule type" value="Genomic_DNA"/>
</dbReference>
<evidence type="ECO:0000259" key="2">
    <source>
        <dbReference type="PROSITE" id="PS50110"/>
    </source>
</evidence>
<evidence type="ECO:0000256" key="1">
    <source>
        <dbReference type="PROSITE-ProRule" id="PRU00169"/>
    </source>
</evidence>
<dbReference type="AlphaFoldDB" id="A0A2K8L433"/>
<evidence type="ECO:0000313" key="4">
    <source>
        <dbReference type="Proteomes" id="UP000231701"/>
    </source>
</evidence>
<dbReference type="PANTHER" id="PTHR44520:SF1">
    <property type="entry name" value="TWO-COMPONENT SYSTEM REGULATORY PROTEIN"/>
    <property type="match status" value="1"/>
</dbReference>
<dbReference type="InterPro" id="IPR001789">
    <property type="entry name" value="Sig_transdc_resp-reg_receiver"/>
</dbReference>
<gene>
    <name evidence="3" type="ORF">Ga0123461_1307</name>
</gene>
<dbReference type="CDD" id="cd17557">
    <property type="entry name" value="REC_Rcp-like"/>
    <property type="match status" value="1"/>
</dbReference>
<keyword evidence="1" id="KW-0597">Phosphoprotein</keyword>
<dbReference type="Pfam" id="PF00072">
    <property type="entry name" value="Response_reg"/>
    <property type="match status" value="1"/>
</dbReference>
<sequence>MKGEALNILLVEDNEAHAELVMRSFEDHALANKIHHVKDGEEALDYVFNRGLYADAETYSLPHVILLDLRLPKIDGLEVLRQIRESDVTKSLPVVVLTTSAAETDAAKAYEYHANSYLVKPLDFDQFSKLMKDLGYYWLAWNHYPWS</sequence>
<dbReference type="KEGG" id="maes:Ga0123461_1307"/>
<protein>
    <submittedName>
        <fullName evidence="3">Response regulator receiver domain-containing protein</fullName>
    </submittedName>
</protein>